<dbReference type="AlphaFoldDB" id="A0A2W5A4T5"/>
<evidence type="ECO:0000313" key="2">
    <source>
        <dbReference type="EMBL" id="PZO88506.1"/>
    </source>
</evidence>
<organism evidence="2 3">
    <name type="scientific">Sphingomonas sanxanigenens</name>
    <dbReference type="NCBI Taxonomy" id="397260"/>
    <lineage>
        <taxon>Bacteria</taxon>
        <taxon>Pseudomonadati</taxon>
        <taxon>Pseudomonadota</taxon>
        <taxon>Alphaproteobacteria</taxon>
        <taxon>Sphingomonadales</taxon>
        <taxon>Sphingomonadaceae</taxon>
        <taxon>Sphingomonas</taxon>
    </lineage>
</organism>
<proteinExistence type="predicted"/>
<accession>A0A2W5A4T5</accession>
<evidence type="ECO:0000313" key="3">
    <source>
        <dbReference type="Proteomes" id="UP000249066"/>
    </source>
</evidence>
<sequence>MTLIATAIGLLLNAIIIDNAVLQFAIAMMSATLIYELAYAWRCAWKREAAARYRFEEIEAASISSETSGPGR</sequence>
<keyword evidence="1" id="KW-0472">Membrane</keyword>
<gene>
    <name evidence="2" type="ORF">DI623_12575</name>
</gene>
<feature type="transmembrane region" description="Helical" evidence="1">
    <location>
        <begin position="24"/>
        <end position="45"/>
    </location>
</feature>
<protein>
    <submittedName>
        <fullName evidence="2">Uncharacterized protein</fullName>
    </submittedName>
</protein>
<dbReference type="EMBL" id="QFNN01000089">
    <property type="protein sequence ID" value="PZO88506.1"/>
    <property type="molecule type" value="Genomic_DNA"/>
</dbReference>
<comment type="caution">
    <text evidence="2">The sequence shown here is derived from an EMBL/GenBank/DDBJ whole genome shotgun (WGS) entry which is preliminary data.</text>
</comment>
<evidence type="ECO:0000256" key="1">
    <source>
        <dbReference type="SAM" id="Phobius"/>
    </source>
</evidence>
<keyword evidence="1" id="KW-0812">Transmembrane</keyword>
<dbReference type="Proteomes" id="UP000249066">
    <property type="component" value="Unassembled WGS sequence"/>
</dbReference>
<reference evidence="2 3" key="1">
    <citation type="submission" date="2017-08" db="EMBL/GenBank/DDBJ databases">
        <title>Infants hospitalized years apart are colonized by the same room-sourced microbial strains.</title>
        <authorList>
            <person name="Brooks B."/>
            <person name="Olm M.R."/>
            <person name="Firek B.A."/>
            <person name="Baker R."/>
            <person name="Thomas B.C."/>
            <person name="Morowitz M.J."/>
            <person name="Banfield J.F."/>
        </authorList>
    </citation>
    <scope>NUCLEOTIDE SEQUENCE [LARGE SCALE GENOMIC DNA]</scope>
    <source>
        <strain evidence="2">S2_018_000_R2_101</strain>
    </source>
</reference>
<name>A0A2W5A4T5_9SPHN</name>
<keyword evidence="1" id="KW-1133">Transmembrane helix</keyword>